<dbReference type="AlphaFoldDB" id="A0A853C7V4"/>
<evidence type="ECO:0000313" key="4">
    <source>
        <dbReference type="Proteomes" id="UP000530424"/>
    </source>
</evidence>
<comment type="caution">
    <text evidence="3">The sequence shown here is derived from an EMBL/GenBank/DDBJ whole genome shotgun (WGS) entry which is preliminary data.</text>
</comment>
<dbReference type="EMBL" id="JACCFP010000001">
    <property type="protein sequence ID" value="NYJ03096.1"/>
    <property type="molecule type" value="Genomic_DNA"/>
</dbReference>
<evidence type="ECO:0000256" key="2">
    <source>
        <dbReference type="SAM" id="Phobius"/>
    </source>
</evidence>
<keyword evidence="4" id="KW-1185">Reference proteome</keyword>
<dbReference type="RefSeq" id="WP_179669384.1">
    <property type="nucleotide sequence ID" value="NZ_JACCFP010000001.1"/>
</dbReference>
<evidence type="ECO:0000256" key="1">
    <source>
        <dbReference type="SAM" id="MobiDB-lite"/>
    </source>
</evidence>
<organism evidence="3 4">
    <name type="scientific">Nocardioides thalensis</name>
    <dbReference type="NCBI Taxonomy" id="1914755"/>
    <lineage>
        <taxon>Bacteria</taxon>
        <taxon>Bacillati</taxon>
        <taxon>Actinomycetota</taxon>
        <taxon>Actinomycetes</taxon>
        <taxon>Propionibacteriales</taxon>
        <taxon>Nocardioidaceae</taxon>
        <taxon>Nocardioides</taxon>
    </lineage>
</organism>
<proteinExistence type="predicted"/>
<feature type="compositionally biased region" description="Basic residues" evidence="1">
    <location>
        <begin position="15"/>
        <end position="24"/>
    </location>
</feature>
<protein>
    <submittedName>
        <fullName evidence="3">Uncharacterized protein</fullName>
    </submittedName>
</protein>
<gene>
    <name evidence="3" type="ORF">HNR19_003794</name>
</gene>
<accession>A0A853C7V4</accession>
<keyword evidence="2" id="KW-1133">Transmembrane helix</keyword>
<evidence type="ECO:0000313" key="3">
    <source>
        <dbReference type="EMBL" id="NYJ03096.1"/>
    </source>
</evidence>
<sequence length="67" mass="7136">MGEPPAGRADDRSTRGQRRGRRRARLALGVEQSGLLAGLLGVLLGGRIRSYVDMECRDLTAAAAASR</sequence>
<keyword evidence="2" id="KW-0472">Membrane</keyword>
<keyword evidence="2" id="KW-0812">Transmembrane</keyword>
<dbReference type="Proteomes" id="UP000530424">
    <property type="component" value="Unassembled WGS sequence"/>
</dbReference>
<feature type="region of interest" description="Disordered" evidence="1">
    <location>
        <begin position="1"/>
        <end position="24"/>
    </location>
</feature>
<name>A0A853C7V4_9ACTN</name>
<reference evidence="3 4" key="1">
    <citation type="submission" date="2020-07" db="EMBL/GenBank/DDBJ databases">
        <title>Sequencing the genomes of 1000 actinobacteria strains.</title>
        <authorList>
            <person name="Klenk H.-P."/>
        </authorList>
    </citation>
    <scope>NUCLEOTIDE SEQUENCE [LARGE SCALE GENOMIC DNA]</scope>
    <source>
        <strain evidence="3 4">DSM 103833</strain>
    </source>
</reference>
<feature type="transmembrane region" description="Helical" evidence="2">
    <location>
        <begin position="26"/>
        <end position="45"/>
    </location>
</feature>